<name>F7YTW3_9THEM</name>
<dbReference type="Pfam" id="PF00534">
    <property type="entry name" value="Glycos_transf_1"/>
    <property type="match status" value="1"/>
</dbReference>
<gene>
    <name evidence="2" type="ORF">Theth_1348</name>
</gene>
<keyword evidence="3" id="KW-1185">Reference proteome</keyword>
<dbReference type="OrthoDB" id="6713581at2"/>
<dbReference type="SUPFAM" id="SSF53756">
    <property type="entry name" value="UDP-Glycosyltransferase/glycogen phosphorylase"/>
    <property type="match status" value="1"/>
</dbReference>
<dbReference type="GO" id="GO:0016757">
    <property type="term" value="F:glycosyltransferase activity"/>
    <property type="evidence" value="ECO:0007669"/>
    <property type="project" value="InterPro"/>
</dbReference>
<dbReference type="Gene3D" id="3.40.50.2000">
    <property type="entry name" value="Glycogen Phosphorylase B"/>
    <property type="match status" value="2"/>
</dbReference>
<dbReference type="eggNOG" id="COG0438">
    <property type="taxonomic scope" value="Bacteria"/>
</dbReference>
<organism evidence="2 3">
    <name type="scientific">Pseudothermotoga thermarum DSM 5069</name>
    <dbReference type="NCBI Taxonomy" id="688269"/>
    <lineage>
        <taxon>Bacteria</taxon>
        <taxon>Thermotogati</taxon>
        <taxon>Thermotogota</taxon>
        <taxon>Thermotogae</taxon>
        <taxon>Thermotogales</taxon>
        <taxon>Thermotogaceae</taxon>
        <taxon>Pseudothermotoga</taxon>
    </lineage>
</organism>
<dbReference type="eggNOG" id="COG3063">
    <property type="taxonomic scope" value="Bacteria"/>
</dbReference>
<evidence type="ECO:0000313" key="2">
    <source>
        <dbReference type="EMBL" id="AEH51412.1"/>
    </source>
</evidence>
<keyword evidence="2" id="KW-0808">Transferase</keyword>
<dbReference type="InterPro" id="IPR001296">
    <property type="entry name" value="Glyco_trans_1"/>
</dbReference>
<sequence>MNDEEYRRLVKKYLDEENWFEAWRYSTRIWEKTADDWFYMAVACNGLKNVPMAFYYLKKAKELDDKYSQIYEEAFKEVRRPEKLAILCLPGLDNFLKDIYDVFKNIFETKLVVSNNANELKQAYDWADIVWLEWGNELAVFVTNNFEKKNKKLVMRLHGYEAYLPDMLKQIKWEKIDHIFFVANHIKDKAIQNCPALGLISNSIVYNGINLNRYKYSVREPRKNIAFAGLFNHKKNPQFVVQILKKLVDISPDYKFYWVGRIQDERLFEYLLYILEEMHLKSHFIFETWTNDINSWLEDKSFFLSTSWLEGYGVAIMEAMAKGIKPAVHNFYVARDYYPEYILYNHIDEAVEMILSQEYDSEKYRKFIEEHGSLENQILGFYEKLL</sequence>
<proteinExistence type="predicted"/>
<accession>F7YTW3</accession>
<dbReference type="PATRIC" id="fig|688269.3.peg.1388"/>
<feature type="domain" description="Glycosyl transferase family 1" evidence="1">
    <location>
        <begin position="215"/>
        <end position="369"/>
    </location>
</feature>
<evidence type="ECO:0000259" key="1">
    <source>
        <dbReference type="Pfam" id="PF00534"/>
    </source>
</evidence>
<dbReference type="RefSeq" id="WP_013932628.1">
    <property type="nucleotide sequence ID" value="NC_015707.1"/>
</dbReference>
<dbReference type="Proteomes" id="UP000006804">
    <property type="component" value="Chromosome"/>
</dbReference>
<dbReference type="STRING" id="688269.Theth_1348"/>
<dbReference type="KEGG" id="tta:Theth_1348"/>
<dbReference type="EMBL" id="CP002351">
    <property type="protein sequence ID" value="AEH51412.1"/>
    <property type="molecule type" value="Genomic_DNA"/>
</dbReference>
<dbReference type="HOGENOM" id="CLU_046858_0_0_0"/>
<protein>
    <submittedName>
        <fullName evidence="2">Glycosyl transferase group 1</fullName>
    </submittedName>
</protein>
<dbReference type="PANTHER" id="PTHR12526">
    <property type="entry name" value="GLYCOSYLTRANSFERASE"/>
    <property type="match status" value="1"/>
</dbReference>
<evidence type="ECO:0000313" key="3">
    <source>
        <dbReference type="Proteomes" id="UP000006804"/>
    </source>
</evidence>
<dbReference type="AlphaFoldDB" id="F7YTW3"/>
<reference evidence="2 3" key="1">
    <citation type="submission" date="2010-11" db="EMBL/GenBank/DDBJ databases">
        <title>The complete genome of Thermotoga thermarum DSM 5069.</title>
        <authorList>
            <consortium name="US DOE Joint Genome Institute (JGI-PGF)"/>
            <person name="Lucas S."/>
            <person name="Copeland A."/>
            <person name="Lapidus A."/>
            <person name="Bruce D."/>
            <person name="Goodwin L."/>
            <person name="Pitluck S."/>
            <person name="Kyrpides N."/>
            <person name="Mavromatis K."/>
            <person name="Ivanova N."/>
            <person name="Zeytun A."/>
            <person name="Brettin T."/>
            <person name="Detter J.C."/>
            <person name="Tapia R."/>
            <person name="Han C."/>
            <person name="Land M."/>
            <person name="Hauser L."/>
            <person name="Markowitz V."/>
            <person name="Cheng J.-F."/>
            <person name="Hugenholtz P."/>
            <person name="Woyke T."/>
            <person name="Wu D."/>
            <person name="Spring S."/>
            <person name="Schroeder M."/>
            <person name="Brambilla E."/>
            <person name="Klenk H.-P."/>
            <person name="Eisen J.A."/>
        </authorList>
    </citation>
    <scope>NUCLEOTIDE SEQUENCE [LARGE SCALE GENOMIC DNA]</scope>
    <source>
        <strain evidence="2 3">DSM 5069</strain>
    </source>
</reference>
<dbReference type="PANTHER" id="PTHR12526:SF630">
    <property type="entry name" value="GLYCOSYLTRANSFERASE"/>
    <property type="match status" value="1"/>
</dbReference>